<keyword evidence="3" id="KW-1185">Reference proteome</keyword>
<reference evidence="2" key="1">
    <citation type="submission" date="2020-03" db="EMBL/GenBank/DDBJ databases">
        <title>A high-quality chromosome-level genome assembly of a woody plant with both climbing and erect habits, Rhamnella rubrinervis.</title>
        <authorList>
            <person name="Lu Z."/>
            <person name="Yang Y."/>
            <person name="Zhu X."/>
            <person name="Sun Y."/>
        </authorList>
    </citation>
    <scope>NUCLEOTIDE SEQUENCE</scope>
    <source>
        <strain evidence="2">BYM</strain>
        <tissue evidence="2">Leaf</tissue>
    </source>
</reference>
<dbReference type="AlphaFoldDB" id="A0A8K0H2J3"/>
<organism evidence="2 3">
    <name type="scientific">Rhamnella rubrinervis</name>
    <dbReference type="NCBI Taxonomy" id="2594499"/>
    <lineage>
        <taxon>Eukaryota</taxon>
        <taxon>Viridiplantae</taxon>
        <taxon>Streptophyta</taxon>
        <taxon>Embryophyta</taxon>
        <taxon>Tracheophyta</taxon>
        <taxon>Spermatophyta</taxon>
        <taxon>Magnoliopsida</taxon>
        <taxon>eudicotyledons</taxon>
        <taxon>Gunneridae</taxon>
        <taxon>Pentapetalae</taxon>
        <taxon>rosids</taxon>
        <taxon>fabids</taxon>
        <taxon>Rosales</taxon>
        <taxon>Rhamnaceae</taxon>
        <taxon>rhamnoid group</taxon>
        <taxon>Rhamneae</taxon>
        <taxon>Rhamnella</taxon>
    </lineage>
</organism>
<proteinExistence type="predicted"/>
<dbReference type="Proteomes" id="UP000796880">
    <property type="component" value="Unassembled WGS sequence"/>
</dbReference>
<gene>
    <name evidence="2" type="ORF">FNV43_RR14243</name>
</gene>
<name>A0A8K0H2J3_9ROSA</name>
<dbReference type="InterPro" id="IPR046345">
    <property type="entry name" value="TraB_PrgY-like"/>
</dbReference>
<dbReference type="CDD" id="cd14726">
    <property type="entry name" value="TraB_PrgY-like"/>
    <property type="match status" value="1"/>
</dbReference>
<evidence type="ECO:0000313" key="3">
    <source>
        <dbReference type="Proteomes" id="UP000796880"/>
    </source>
</evidence>
<dbReference type="EMBL" id="VOIH02000006">
    <property type="protein sequence ID" value="KAF3444551.1"/>
    <property type="molecule type" value="Genomic_DNA"/>
</dbReference>
<feature type="transmembrane region" description="Helical" evidence="1">
    <location>
        <begin position="268"/>
        <end position="287"/>
    </location>
</feature>
<evidence type="ECO:0000256" key="1">
    <source>
        <dbReference type="SAM" id="Phobius"/>
    </source>
</evidence>
<evidence type="ECO:0008006" key="4">
    <source>
        <dbReference type="Google" id="ProtNLM"/>
    </source>
</evidence>
<keyword evidence="1" id="KW-0812">Transmembrane</keyword>
<accession>A0A8K0H2J3</accession>
<keyword evidence="1" id="KW-1133">Transmembrane helix</keyword>
<protein>
    <recommendedName>
        <fullName evidence="4">TraB domain-containing protein</fullName>
    </recommendedName>
</protein>
<evidence type="ECO:0000313" key="2">
    <source>
        <dbReference type="EMBL" id="KAF3444551.1"/>
    </source>
</evidence>
<keyword evidence="1" id="KW-0472">Membrane</keyword>
<dbReference type="PANTHER" id="PTHR21530">
    <property type="entry name" value="PHEROMONE SHUTDOWN PROTEIN"/>
    <property type="match status" value="1"/>
</dbReference>
<dbReference type="PANTHER" id="PTHR21530:SF7">
    <property type="entry name" value="TRAB DOMAIN-CONTAINING PROTEIN"/>
    <property type="match status" value="1"/>
</dbReference>
<sequence length="291" mass="32699">MSFPILRRFLNSAASNFKPIVLRRFQSTASSNSKPVELLRTTSSNSKPSVLRRFLSSTASNSKPNERRRFQIPKELERTVMALSCESSADGGVCDLYVVGTVHVSSESCREVKAVIRKVKPEVANRLGVVPGNEFRVAYKEAMKYGGRVILGDRPIEITRRRTWGKMPLWHKIKLLGCFLYYVANLPSTKDLKKIVTKLKERDDDDTRFKEMFPTVVETIVHERDHSVVAVVGKGHLKGIKKHWKQSVVVKDLMDIPSQNPVFSTARILRYAGVVVAAAAIISGVYLPSKE</sequence>
<dbReference type="OrthoDB" id="48306at2759"/>
<comment type="caution">
    <text evidence="2">The sequence shown here is derived from an EMBL/GenBank/DDBJ whole genome shotgun (WGS) entry which is preliminary data.</text>
</comment>
<dbReference type="GO" id="GO:0005741">
    <property type="term" value="C:mitochondrial outer membrane"/>
    <property type="evidence" value="ECO:0007669"/>
    <property type="project" value="TreeGrafter"/>
</dbReference>